<keyword evidence="2 5" id="KW-0812">Transmembrane</keyword>
<name>A0A4W6ECV0_LATCA</name>
<dbReference type="AlphaFoldDB" id="A0A4W6ECV0"/>
<feature type="transmembrane region" description="Helical" evidence="5">
    <location>
        <begin position="194"/>
        <end position="215"/>
    </location>
</feature>
<dbReference type="PANTHER" id="PTHR23503">
    <property type="entry name" value="SOLUTE CARRIER FAMILY 2"/>
    <property type="match status" value="1"/>
</dbReference>
<dbReference type="GO" id="GO:0055056">
    <property type="term" value="F:D-glucose transmembrane transporter activity"/>
    <property type="evidence" value="ECO:0007669"/>
    <property type="project" value="TreeGrafter"/>
</dbReference>
<sequence length="480" mass="51770">LNIMYFLTPPKPSGSGRTLALTVCSAAIGGTFQYGYNISIINAPTSYIQGFINDTYVERWGTSLDIPQVTLVWTLIVSAFSLGGLLGALLAGPMAVHFGRKKSLLLNNSFLFVGAGLVLTCELAKSFEMIILARLLVGMNSGVSMNIQPMYFGESAPKHLRGAVAFSSAVFTAFGIFLGQVVGLTELLGTEPLWPYLLASNALPGLIQLFTLPWFPESPRYLLIDRGDREACVRALGRLRGGEETVMAASSAMMLCGNDSIYFYASYIFLEAGIPPEKIQYVTIGTGASELTASILSNLLIERVGRRYLLVGGYSLMSCWTVVFTVALTLQSHGVAGMPYLSMACVFAYILSFGLGPAGVTGILPAEIFDQAARPAAYMVAGSLMWISLFLVGMLFPFIVSSLGNFCFLPFLAVCLVSAVFLGLTLPETKGKSLAEITAEFGRKNEMRKERQSLLACHCETCSPVVPTSNNHRVSRDVCL</sequence>
<dbReference type="GeneTree" id="ENSGT00940000166161"/>
<dbReference type="Gene3D" id="1.20.1250.20">
    <property type="entry name" value="MFS general substrate transporter like domains"/>
    <property type="match status" value="2"/>
</dbReference>
<dbReference type="PROSITE" id="PS50850">
    <property type="entry name" value="MFS"/>
    <property type="match status" value="1"/>
</dbReference>
<evidence type="ECO:0000259" key="6">
    <source>
        <dbReference type="PROSITE" id="PS50850"/>
    </source>
</evidence>
<dbReference type="InterPro" id="IPR005828">
    <property type="entry name" value="MFS_sugar_transport-like"/>
</dbReference>
<dbReference type="InterPro" id="IPR045263">
    <property type="entry name" value="GLUT"/>
</dbReference>
<dbReference type="STRING" id="8187.ENSLCAP00010035854"/>
<feature type="transmembrane region" description="Helical" evidence="5">
    <location>
        <begin position="340"/>
        <end position="364"/>
    </location>
</feature>
<organism evidence="7 8">
    <name type="scientific">Lates calcarifer</name>
    <name type="common">Barramundi</name>
    <name type="synonym">Holocentrus calcarifer</name>
    <dbReference type="NCBI Taxonomy" id="8187"/>
    <lineage>
        <taxon>Eukaryota</taxon>
        <taxon>Metazoa</taxon>
        <taxon>Chordata</taxon>
        <taxon>Craniata</taxon>
        <taxon>Vertebrata</taxon>
        <taxon>Euteleostomi</taxon>
        <taxon>Actinopterygii</taxon>
        <taxon>Neopterygii</taxon>
        <taxon>Teleostei</taxon>
        <taxon>Neoteleostei</taxon>
        <taxon>Acanthomorphata</taxon>
        <taxon>Carangaria</taxon>
        <taxon>Carangaria incertae sedis</taxon>
        <taxon>Centropomidae</taxon>
        <taxon>Lates</taxon>
    </lineage>
</organism>
<protein>
    <recommendedName>
        <fullName evidence="6">Major facilitator superfamily (MFS) profile domain-containing protein</fullName>
    </recommendedName>
</protein>
<feature type="transmembrane region" description="Helical" evidence="5">
    <location>
        <begin position="104"/>
        <end position="125"/>
    </location>
</feature>
<feature type="transmembrane region" description="Helical" evidence="5">
    <location>
        <begin position="376"/>
        <end position="400"/>
    </location>
</feature>
<dbReference type="Pfam" id="PF00083">
    <property type="entry name" value="Sugar_tr"/>
    <property type="match status" value="2"/>
</dbReference>
<dbReference type="PROSITE" id="PS00217">
    <property type="entry name" value="SUGAR_TRANSPORT_2"/>
    <property type="match status" value="1"/>
</dbReference>
<evidence type="ECO:0000256" key="2">
    <source>
        <dbReference type="ARBA" id="ARBA00022692"/>
    </source>
</evidence>
<feature type="domain" description="Major facilitator superfamily (MFS) profile" evidence="6">
    <location>
        <begin position="23"/>
        <end position="430"/>
    </location>
</feature>
<feature type="transmembrane region" description="Helical" evidence="5">
    <location>
        <begin position="308"/>
        <end position="328"/>
    </location>
</feature>
<proteinExistence type="predicted"/>
<dbReference type="Proteomes" id="UP000314980">
    <property type="component" value="Unassembled WGS sequence"/>
</dbReference>
<evidence type="ECO:0000313" key="8">
    <source>
        <dbReference type="Proteomes" id="UP000314980"/>
    </source>
</evidence>
<dbReference type="InterPro" id="IPR005829">
    <property type="entry name" value="Sugar_transporter_CS"/>
</dbReference>
<feature type="transmembrane region" description="Helical" evidence="5">
    <location>
        <begin position="406"/>
        <end position="426"/>
    </location>
</feature>
<reference evidence="7" key="3">
    <citation type="submission" date="2025-09" db="UniProtKB">
        <authorList>
            <consortium name="Ensembl"/>
        </authorList>
    </citation>
    <scope>IDENTIFICATION</scope>
</reference>
<evidence type="ECO:0000256" key="3">
    <source>
        <dbReference type="ARBA" id="ARBA00022989"/>
    </source>
</evidence>
<dbReference type="InParanoid" id="A0A4W6ECV0"/>
<evidence type="ECO:0000256" key="1">
    <source>
        <dbReference type="ARBA" id="ARBA00004141"/>
    </source>
</evidence>
<evidence type="ECO:0000256" key="5">
    <source>
        <dbReference type="SAM" id="Phobius"/>
    </source>
</evidence>
<dbReference type="GO" id="GO:0005886">
    <property type="term" value="C:plasma membrane"/>
    <property type="evidence" value="ECO:0007669"/>
    <property type="project" value="TreeGrafter"/>
</dbReference>
<dbReference type="GO" id="GO:0070837">
    <property type="term" value="P:dehydroascorbic acid transport"/>
    <property type="evidence" value="ECO:0007669"/>
    <property type="project" value="TreeGrafter"/>
</dbReference>
<feature type="transmembrane region" description="Helical" evidence="5">
    <location>
        <begin position="71"/>
        <end position="92"/>
    </location>
</feature>
<reference evidence="7" key="2">
    <citation type="submission" date="2025-08" db="UniProtKB">
        <authorList>
            <consortium name="Ensembl"/>
        </authorList>
    </citation>
    <scope>IDENTIFICATION</scope>
</reference>
<keyword evidence="8" id="KW-1185">Reference proteome</keyword>
<dbReference type="InterPro" id="IPR003663">
    <property type="entry name" value="Sugar/inositol_transpt"/>
</dbReference>
<evidence type="ECO:0000313" key="7">
    <source>
        <dbReference type="Ensembl" id="ENSLCAP00010035854.1"/>
    </source>
</evidence>
<comment type="subcellular location">
    <subcellularLocation>
        <location evidence="1">Membrane</location>
        <topology evidence="1">Multi-pass membrane protein</topology>
    </subcellularLocation>
</comment>
<reference evidence="8" key="1">
    <citation type="submission" date="2015-09" db="EMBL/GenBank/DDBJ databases">
        <authorList>
            <person name="Sai Rama Sridatta P."/>
        </authorList>
    </citation>
    <scope>NUCLEOTIDE SEQUENCE [LARGE SCALE GENOMIC DNA]</scope>
</reference>
<feature type="transmembrane region" description="Helical" evidence="5">
    <location>
        <begin position="163"/>
        <end position="182"/>
    </location>
</feature>
<accession>A0A4W6ECV0</accession>
<dbReference type="SUPFAM" id="SSF103473">
    <property type="entry name" value="MFS general substrate transporter"/>
    <property type="match status" value="1"/>
</dbReference>
<dbReference type="InterPro" id="IPR036259">
    <property type="entry name" value="MFS_trans_sf"/>
</dbReference>
<dbReference type="Ensembl" id="ENSLCAT00010036695.1">
    <property type="protein sequence ID" value="ENSLCAP00010035854.1"/>
    <property type="gene ID" value="ENSLCAG00010016813.1"/>
</dbReference>
<keyword evidence="4 5" id="KW-0472">Membrane</keyword>
<dbReference type="PRINTS" id="PR00171">
    <property type="entry name" value="SUGRTRNSPORT"/>
</dbReference>
<dbReference type="InterPro" id="IPR020846">
    <property type="entry name" value="MFS_dom"/>
</dbReference>
<feature type="transmembrane region" description="Helical" evidence="5">
    <location>
        <begin position="131"/>
        <end position="151"/>
    </location>
</feature>
<dbReference type="PANTHER" id="PTHR23503:SF22">
    <property type="entry name" value="SOLUTE CARRIER FAMILY 2, FACILITATED GLUCOSE TRANSPORTER MEMBER 11"/>
    <property type="match status" value="1"/>
</dbReference>
<keyword evidence="3 5" id="KW-1133">Transmembrane helix</keyword>
<evidence type="ECO:0000256" key="4">
    <source>
        <dbReference type="ARBA" id="ARBA00023136"/>
    </source>
</evidence>
<dbReference type="GO" id="GO:0046323">
    <property type="term" value="P:D-glucose import"/>
    <property type="evidence" value="ECO:0007669"/>
    <property type="project" value="TreeGrafter"/>
</dbReference>